<accession>A0A2N7UMJ6</accession>
<dbReference type="SUPFAM" id="SSF64288">
    <property type="entry name" value="Chorismate lyase-like"/>
    <property type="match status" value="1"/>
</dbReference>
<keyword evidence="1" id="KW-0805">Transcription regulation</keyword>
<dbReference type="Gene3D" id="1.10.10.10">
    <property type="entry name" value="Winged helix-like DNA-binding domain superfamily/Winged helix DNA-binding domain"/>
    <property type="match status" value="1"/>
</dbReference>
<evidence type="ECO:0000256" key="3">
    <source>
        <dbReference type="ARBA" id="ARBA00023163"/>
    </source>
</evidence>
<dbReference type="Proteomes" id="UP000235547">
    <property type="component" value="Unassembled WGS sequence"/>
</dbReference>
<dbReference type="AlphaFoldDB" id="A0A2N7UMJ6"/>
<keyword evidence="7" id="KW-1185">Reference proteome</keyword>
<sequence>MNHTHVTSVGGTKSHRIFLLLKDAILSGRLPPGRKLPGEIKLAEQHGVSRVTVRRAMEALRESGLVARKPGLGTVVLEQPLDATVMTASVSNLLPNMVKMSQASQVRLLEFSYVKPSESVREELGLGAGDRVQRSVRVRMADGKPFSYLVTHVPEYIALNYNEADLTNTPLFALLERSGVLVDHASQSISATLATHEIAEALGVSVGSPLISLTRVVYDEEGRGVEYLDALYRPDRYRIQIDLNRTGDEEARYWEPRTPDAERAPQAREMSPDEA</sequence>
<dbReference type="PROSITE" id="PS50949">
    <property type="entry name" value="HTH_GNTR"/>
    <property type="match status" value="1"/>
</dbReference>
<evidence type="ECO:0000259" key="5">
    <source>
        <dbReference type="PROSITE" id="PS50949"/>
    </source>
</evidence>
<dbReference type="EMBL" id="PNRG01000008">
    <property type="protein sequence ID" value="PMR81646.1"/>
    <property type="molecule type" value="Genomic_DNA"/>
</dbReference>
<dbReference type="InterPro" id="IPR000524">
    <property type="entry name" value="Tscrpt_reg_HTH_GntR"/>
</dbReference>
<dbReference type="RefSeq" id="WP_102587129.1">
    <property type="nucleotide sequence ID" value="NZ_BNAE01000003.1"/>
</dbReference>
<protein>
    <submittedName>
        <fullName evidence="6">GntR family transcriptional regulator</fullName>
    </submittedName>
</protein>
<reference evidence="6 7" key="1">
    <citation type="submission" date="2018-01" db="EMBL/GenBank/DDBJ databases">
        <title>Halomonas endophytica sp. nov., isolated from storage liquid in the stems of Populus euphratica.</title>
        <authorList>
            <person name="Chen C."/>
        </authorList>
    </citation>
    <scope>NUCLEOTIDE SEQUENCE [LARGE SCALE GENOMIC DNA]</scope>
    <source>
        <strain evidence="6 7">BZ-SZ-XJ27</strain>
    </source>
</reference>
<dbReference type="SUPFAM" id="SSF46785">
    <property type="entry name" value="Winged helix' DNA-binding domain"/>
    <property type="match status" value="1"/>
</dbReference>
<dbReference type="GO" id="GO:0003700">
    <property type="term" value="F:DNA-binding transcription factor activity"/>
    <property type="evidence" value="ECO:0007669"/>
    <property type="project" value="InterPro"/>
</dbReference>
<dbReference type="Gene3D" id="3.40.1410.10">
    <property type="entry name" value="Chorismate lyase-like"/>
    <property type="match status" value="1"/>
</dbReference>
<dbReference type="SMART" id="SM00345">
    <property type="entry name" value="HTH_GNTR"/>
    <property type="match status" value="1"/>
</dbReference>
<dbReference type="CDD" id="cd07377">
    <property type="entry name" value="WHTH_GntR"/>
    <property type="match status" value="1"/>
</dbReference>
<evidence type="ECO:0000256" key="1">
    <source>
        <dbReference type="ARBA" id="ARBA00023015"/>
    </source>
</evidence>
<dbReference type="InterPro" id="IPR050679">
    <property type="entry name" value="Bact_HTH_transcr_reg"/>
</dbReference>
<feature type="domain" description="HTH gntR-type" evidence="5">
    <location>
        <begin position="11"/>
        <end position="79"/>
    </location>
</feature>
<name>A0A2N7UMJ6_9GAMM</name>
<proteinExistence type="predicted"/>
<comment type="caution">
    <text evidence="6">The sequence shown here is derived from an EMBL/GenBank/DDBJ whole genome shotgun (WGS) entry which is preliminary data.</text>
</comment>
<dbReference type="InterPro" id="IPR036390">
    <property type="entry name" value="WH_DNA-bd_sf"/>
</dbReference>
<evidence type="ECO:0000313" key="7">
    <source>
        <dbReference type="Proteomes" id="UP000235547"/>
    </source>
</evidence>
<organism evidence="6 7">
    <name type="scientific">Halomonas urumqiensis</name>
    <dbReference type="NCBI Taxonomy" id="1684789"/>
    <lineage>
        <taxon>Bacteria</taxon>
        <taxon>Pseudomonadati</taxon>
        <taxon>Pseudomonadota</taxon>
        <taxon>Gammaproteobacteria</taxon>
        <taxon>Oceanospirillales</taxon>
        <taxon>Halomonadaceae</taxon>
        <taxon>Halomonas</taxon>
    </lineage>
</organism>
<feature type="region of interest" description="Disordered" evidence="4">
    <location>
        <begin position="248"/>
        <end position="275"/>
    </location>
</feature>
<dbReference type="InterPro" id="IPR036388">
    <property type="entry name" value="WH-like_DNA-bd_sf"/>
</dbReference>
<evidence type="ECO:0000256" key="2">
    <source>
        <dbReference type="ARBA" id="ARBA00023125"/>
    </source>
</evidence>
<dbReference type="OrthoDB" id="9808698at2"/>
<dbReference type="InterPro" id="IPR011663">
    <property type="entry name" value="UTRA"/>
</dbReference>
<dbReference type="InterPro" id="IPR028978">
    <property type="entry name" value="Chorismate_lyase_/UTRA_dom_sf"/>
</dbReference>
<dbReference type="Pfam" id="PF07702">
    <property type="entry name" value="UTRA"/>
    <property type="match status" value="1"/>
</dbReference>
<evidence type="ECO:0000256" key="4">
    <source>
        <dbReference type="SAM" id="MobiDB-lite"/>
    </source>
</evidence>
<evidence type="ECO:0000313" key="6">
    <source>
        <dbReference type="EMBL" id="PMR81646.1"/>
    </source>
</evidence>
<feature type="compositionally biased region" description="Basic and acidic residues" evidence="4">
    <location>
        <begin position="248"/>
        <end position="266"/>
    </location>
</feature>
<dbReference type="Pfam" id="PF00392">
    <property type="entry name" value="GntR"/>
    <property type="match status" value="1"/>
</dbReference>
<dbReference type="GO" id="GO:0003677">
    <property type="term" value="F:DNA binding"/>
    <property type="evidence" value="ECO:0007669"/>
    <property type="project" value="UniProtKB-KW"/>
</dbReference>
<dbReference type="GO" id="GO:0045892">
    <property type="term" value="P:negative regulation of DNA-templated transcription"/>
    <property type="evidence" value="ECO:0007669"/>
    <property type="project" value="TreeGrafter"/>
</dbReference>
<dbReference type="PRINTS" id="PR00035">
    <property type="entry name" value="HTHGNTR"/>
</dbReference>
<dbReference type="SMART" id="SM00866">
    <property type="entry name" value="UTRA"/>
    <property type="match status" value="1"/>
</dbReference>
<dbReference type="PANTHER" id="PTHR44846">
    <property type="entry name" value="MANNOSYL-D-GLYCERATE TRANSPORT/METABOLISM SYSTEM REPRESSOR MNGR-RELATED"/>
    <property type="match status" value="1"/>
</dbReference>
<gene>
    <name evidence="6" type="ORF">C1H70_04415</name>
</gene>
<keyword evidence="3" id="KW-0804">Transcription</keyword>
<dbReference type="PANTHER" id="PTHR44846:SF1">
    <property type="entry name" value="MANNOSYL-D-GLYCERATE TRANSPORT_METABOLISM SYSTEM REPRESSOR MNGR-RELATED"/>
    <property type="match status" value="1"/>
</dbReference>
<keyword evidence="2" id="KW-0238">DNA-binding</keyword>